<dbReference type="InterPro" id="IPR045165">
    <property type="entry name" value="Nitrobindin"/>
</dbReference>
<sequence length="159" mass="17390">MELHPHTEALGGLIGTWRGRGHGSYPTIDDFDYADEWVFSHSGKPFVGFVQRTRMNDEPRHTESGYLRSPGPGLLEIVAALPTGQAESGTGSFRVEDDQTLVLSTDATVTNTPSAKTVARIVRSFRLRGDRLDVETFMDAVGQGLTRHLVAALERVPSP</sequence>
<evidence type="ECO:0000259" key="1">
    <source>
        <dbReference type="Pfam" id="PF08768"/>
    </source>
</evidence>
<dbReference type="EMBL" id="CP049865">
    <property type="protein sequence ID" value="QIK71984.1"/>
    <property type="molecule type" value="Genomic_DNA"/>
</dbReference>
<keyword evidence="3" id="KW-1185">Reference proteome</keyword>
<proteinExistence type="predicted"/>
<evidence type="ECO:0000313" key="2">
    <source>
        <dbReference type="EMBL" id="QIK71984.1"/>
    </source>
</evidence>
<evidence type="ECO:0000313" key="3">
    <source>
        <dbReference type="Proteomes" id="UP000501058"/>
    </source>
</evidence>
<organism evidence="2 3">
    <name type="scientific">Propioniciclava coleopterorum</name>
    <dbReference type="NCBI Taxonomy" id="2714937"/>
    <lineage>
        <taxon>Bacteria</taxon>
        <taxon>Bacillati</taxon>
        <taxon>Actinomycetota</taxon>
        <taxon>Actinomycetes</taxon>
        <taxon>Propionibacteriales</taxon>
        <taxon>Propionibacteriaceae</taxon>
        <taxon>Propioniciclava</taxon>
    </lineage>
</organism>
<feature type="domain" description="THAP4-like heme-binding" evidence="1">
    <location>
        <begin position="8"/>
        <end position="155"/>
    </location>
</feature>
<dbReference type="PANTHER" id="PTHR15854">
    <property type="entry name" value="THAP4 PROTEIN"/>
    <property type="match status" value="1"/>
</dbReference>
<dbReference type="AlphaFoldDB" id="A0A6G7Y519"/>
<dbReference type="RefSeq" id="WP_166232904.1">
    <property type="nucleotide sequence ID" value="NZ_CP049865.1"/>
</dbReference>
<protein>
    <submittedName>
        <fullName evidence="2">FABP family protein</fullName>
    </submittedName>
</protein>
<dbReference type="Pfam" id="PF08768">
    <property type="entry name" value="THAP4_heme-bd"/>
    <property type="match status" value="1"/>
</dbReference>
<accession>A0A6G7Y519</accession>
<reference evidence="2 3" key="1">
    <citation type="submission" date="2020-03" db="EMBL/GenBank/DDBJ databases">
        <title>Propioniciclava sp. nov., isolated from Hydrophilus acuminatus.</title>
        <authorList>
            <person name="Hyun D.-W."/>
            <person name="Bae J.-W."/>
        </authorList>
    </citation>
    <scope>NUCLEOTIDE SEQUENCE [LARGE SCALE GENOMIC DNA]</scope>
    <source>
        <strain evidence="2 3">HDW11</strain>
    </source>
</reference>
<dbReference type="InterPro" id="IPR012674">
    <property type="entry name" value="Calycin"/>
</dbReference>
<dbReference type="KEGG" id="prv:G7070_06535"/>
<name>A0A6G7Y519_9ACTN</name>
<dbReference type="InterPro" id="IPR014878">
    <property type="entry name" value="THAP4-like_heme-bd"/>
</dbReference>
<dbReference type="Gene3D" id="2.40.128.20">
    <property type="match status" value="1"/>
</dbReference>
<dbReference type="CDD" id="cd07828">
    <property type="entry name" value="lipocalin_heme-bd-THAP4-like"/>
    <property type="match status" value="1"/>
</dbReference>
<gene>
    <name evidence="2" type="ORF">G7070_06535</name>
</gene>
<dbReference type="PANTHER" id="PTHR15854:SF4">
    <property type="entry name" value="PEROXYNITRITE ISOMERASE THAP4"/>
    <property type="match status" value="1"/>
</dbReference>
<dbReference type="Proteomes" id="UP000501058">
    <property type="component" value="Chromosome"/>
</dbReference>
<dbReference type="SUPFAM" id="SSF50814">
    <property type="entry name" value="Lipocalins"/>
    <property type="match status" value="1"/>
</dbReference>